<dbReference type="AlphaFoldDB" id="A0A0F9GY05"/>
<dbReference type="EMBL" id="LAZR01024724">
    <property type="protein sequence ID" value="KKL74220.1"/>
    <property type="molecule type" value="Genomic_DNA"/>
</dbReference>
<organism evidence="1">
    <name type="scientific">marine sediment metagenome</name>
    <dbReference type="NCBI Taxonomy" id="412755"/>
    <lineage>
        <taxon>unclassified sequences</taxon>
        <taxon>metagenomes</taxon>
        <taxon>ecological metagenomes</taxon>
    </lineage>
</organism>
<evidence type="ECO:0000313" key="1">
    <source>
        <dbReference type="EMBL" id="KKL74220.1"/>
    </source>
</evidence>
<accession>A0A0F9GY05</accession>
<protein>
    <submittedName>
        <fullName evidence="1">Uncharacterized protein</fullName>
    </submittedName>
</protein>
<sequence>MTAYEMCMFWDSLDPHFFRDEIIEEILEDSQ</sequence>
<comment type="caution">
    <text evidence="1">The sequence shown here is derived from an EMBL/GenBank/DDBJ whole genome shotgun (WGS) entry which is preliminary data.</text>
</comment>
<reference evidence="1" key="1">
    <citation type="journal article" date="2015" name="Nature">
        <title>Complex archaea that bridge the gap between prokaryotes and eukaryotes.</title>
        <authorList>
            <person name="Spang A."/>
            <person name="Saw J.H."/>
            <person name="Jorgensen S.L."/>
            <person name="Zaremba-Niedzwiedzka K."/>
            <person name="Martijn J."/>
            <person name="Lind A.E."/>
            <person name="van Eijk R."/>
            <person name="Schleper C."/>
            <person name="Guy L."/>
            <person name="Ettema T.J."/>
        </authorList>
    </citation>
    <scope>NUCLEOTIDE SEQUENCE</scope>
</reference>
<name>A0A0F9GY05_9ZZZZ</name>
<proteinExistence type="predicted"/>
<gene>
    <name evidence="1" type="ORF">LCGC14_2067100</name>
</gene>